<dbReference type="GO" id="GO:0016787">
    <property type="term" value="F:hydrolase activity"/>
    <property type="evidence" value="ECO:0007669"/>
    <property type="project" value="UniProtKB-KW"/>
</dbReference>
<keyword evidence="6 9" id="KW-0378">Hydrolase</keyword>
<dbReference type="KEGG" id="ahs:AHALO_2108"/>
<comment type="caution">
    <text evidence="10">The sequence shown here is derived from an EMBL/GenBank/DDBJ whole genome shotgun (WGS) entry which is preliminary data.</text>
</comment>
<evidence type="ECO:0000256" key="9">
    <source>
        <dbReference type="HAMAP-Rule" id="MF_01471"/>
    </source>
</evidence>
<evidence type="ECO:0000256" key="8">
    <source>
        <dbReference type="ARBA" id="ARBA00023118"/>
    </source>
</evidence>
<dbReference type="PANTHER" id="PTHR34405:SF1">
    <property type="entry name" value="CRISPR-ASSOCIATED ENDORIBONUCLEASE CAS2"/>
    <property type="match status" value="1"/>
</dbReference>
<dbReference type="AlphaFoldDB" id="A0A2N1J010"/>
<keyword evidence="3 9" id="KW-0540">Nuclease</keyword>
<organism evidence="10 11">
    <name type="scientific">Malaciobacter halophilus</name>
    <dbReference type="NCBI Taxonomy" id="197482"/>
    <lineage>
        <taxon>Bacteria</taxon>
        <taxon>Pseudomonadati</taxon>
        <taxon>Campylobacterota</taxon>
        <taxon>Epsilonproteobacteria</taxon>
        <taxon>Campylobacterales</taxon>
        <taxon>Arcobacteraceae</taxon>
        <taxon>Malaciobacter</taxon>
    </lineage>
</organism>
<evidence type="ECO:0000256" key="2">
    <source>
        <dbReference type="ARBA" id="ARBA00009959"/>
    </source>
</evidence>
<protein>
    <recommendedName>
        <fullName evidence="9">CRISPR-associated endoribonuclease Cas2</fullName>
        <ecNumber evidence="9">3.1.-.-</ecNumber>
    </recommendedName>
</protein>
<feature type="binding site" evidence="9">
    <location>
        <position position="18"/>
    </location>
    <ligand>
        <name>Mg(2+)</name>
        <dbReference type="ChEBI" id="CHEBI:18420"/>
        <note>catalytic</note>
    </ligand>
</feature>
<evidence type="ECO:0000256" key="1">
    <source>
        <dbReference type="ARBA" id="ARBA00001946"/>
    </source>
</evidence>
<evidence type="ECO:0000256" key="6">
    <source>
        <dbReference type="ARBA" id="ARBA00022801"/>
    </source>
</evidence>
<accession>A0A2N1J010</accession>
<dbReference type="CDD" id="cd09725">
    <property type="entry name" value="Cas2_I_II_III"/>
    <property type="match status" value="1"/>
</dbReference>
<comment type="cofactor">
    <cofactor evidence="1 9">
        <name>Mg(2+)</name>
        <dbReference type="ChEBI" id="CHEBI:18420"/>
    </cofactor>
</comment>
<dbReference type="RefSeq" id="WP_101185755.1">
    <property type="nucleotide sequence ID" value="NZ_CP031218.1"/>
</dbReference>
<comment type="subunit">
    <text evidence="9">Homodimer, forms a heterotetramer with a Cas1 homodimer.</text>
</comment>
<comment type="function">
    <text evidence="9">CRISPR (clustered regularly interspaced short palindromic repeat), is an adaptive immune system that provides protection against mobile genetic elements (viruses, transposable elements and conjugative plasmids). CRISPR clusters contain sequences complementary to antecedent mobile elements and target invading nucleic acids. CRISPR clusters are transcribed and processed into CRISPR RNA (crRNA). Functions as a ssRNA-specific endoribonuclease. Involved in the integration of spacer DNA into the CRISPR cassette.</text>
</comment>
<dbReference type="InterPro" id="IPR019199">
    <property type="entry name" value="Virulence_VapD/CRISPR_Cas2"/>
</dbReference>
<keyword evidence="7 9" id="KW-0460">Magnesium</keyword>
<dbReference type="SUPFAM" id="SSF143430">
    <property type="entry name" value="TTP0101/SSO1404-like"/>
    <property type="match status" value="1"/>
</dbReference>
<keyword evidence="5 9" id="KW-0255">Endonuclease</keyword>
<gene>
    <name evidence="9 10" type="primary">cas2</name>
    <name evidence="10" type="ORF">CP960_12150</name>
</gene>
<dbReference type="InterPro" id="IPR021127">
    <property type="entry name" value="CRISPR_associated_Cas2"/>
</dbReference>
<dbReference type="GO" id="GO:0051607">
    <property type="term" value="P:defense response to virus"/>
    <property type="evidence" value="ECO:0007669"/>
    <property type="project" value="UniProtKB-UniRule"/>
</dbReference>
<dbReference type="Gene3D" id="3.30.70.240">
    <property type="match status" value="1"/>
</dbReference>
<evidence type="ECO:0000256" key="7">
    <source>
        <dbReference type="ARBA" id="ARBA00022842"/>
    </source>
</evidence>
<dbReference type="EMBL" id="NXIF01000052">
    <property type="protein sequence ID" value="PKI79883.1"/>
    <property type="molecule type" value="Genomic_DNA"/>
</dbReference>
<dbReference type="GO" id="GO:0043571">
    <property type="term" value="P:maintenance of CRISPR repeat elements"/>
    <property type="evidence" value="ECO:0007669"/>
    <property type="project" value="UniProtKB-UniRule"/>
</dbReference>
<dbReference type="OrthoDB" id="9798176at2"/>
<evidence type="ECO:0000256" key="4">
    <source>
        <dbReference type="ARBA" id="ARBA00022723"/>
    </source>
</evidence>
<dbReference type="HAMAP" id="MF_01471">
    <property type="entry name" value="Cas2"/>
    <property type="match status" value="1"/>
</dbReference>
<proteinExistence type="inferred from homology"/>
<dbReference type="GO" id="GO:0004521">
    <property type="term" value="F:RNA endonuclease activity"/>
    <property type="evidence" value="ECO:0007669"/>
    <property type="project" value="InterPro"/>
</dbReference>
<dbReference type="PANTHER" id="PTHR34405">
    <property type="entry name" value="CRISPR-ASSOCIATED ENDORIBONUCLEASE CAS2"/>
    <property type="match status" value="1"/>
</dbReference>
<dbReference type="Proteomes" id="UP000233248">
    <property type="component" value="Unassembled WGS sequence"/>
</dbReference>
<dbReference type="GO" id="GO:0046872">
    <property type="term" value="F:metal ion binding"/>
    <property type="evidence" value="ECO:0007669"/>
    <property type="project" value="UniProtKB-UniRule"/>
</dbReference>
<dbReference type="EC" id="3.1.-.-" evidence="9"/>
<keyword evidence="4 9" id="KW-0479">Metal-binding</keyword>
<keyword evidence="11" id="KW-1185">Reference proteome</keyword>
<name>A0A2N1J010_9BACT</name>
<evidence type="ECO:0000313" key="11">
    <source>
        <dbReference type="Proteomes" id="UP000233248"/>
    </source>
</evidence>
<comment type="similarity">
    <text evidence="2 9">Belongs to the CRISPR-associated endoribonuclease Cas2 protein family.</text>
</comment>
<dbReference type="Pfam" id="PF09827">
    <property type="entry name" value="CRISPR_Cas2"/>
    <property type="match status" value="1"/>
</dbReference>
<evidence type="ECO:0000256" key="5">
    <source>
        <dbReference type="ARBA" id="ARBA00022759"/>
    </source>
</evidence>
<evidence type="ECO:0000313" key="10">
    <source>
        <dbReference type="EMBL" id="PKI79883.1"/>
    </source>
</evidence>
<sequence length="105" mass="12226">MASKKQNFNYNYIFLFYDIADEFSESGKYRVAKVFKICKQYLKHHQKSIFRGSITPSNQIMLENKLKKVIDKDLDFISIIKVQNSGSFAEVTLGTNKKESESIFI</sequence>
<reference evidence="10 11" key="1">
    <citation type="submission" date="2017-09" db="EMBL/GenBank/DDBJ databases">
        <title>Genomics of the genus Arcobacter.</title>
        <authorList>
            <person name="Perez-Cataluna A."/>
            <person name="Figueras M.J."/>
            <person name="Salas-Masso N."/>
        </authorList>
    </citation>
    <scope>NUCLEOTIDE SEQUENCE [LARGE SCALE GENOMIC DNA]</scope>
    <source>
        <strain evidence="10 11">DSM 18005</strain>
    </source>
</reference>
<dbReference type="NCBIfam" id="TIGR01573">
    <property type="entry name" value="cas2"/>
    <property type="match status" value="1"/>
</dbReference>
<evidence type="ECO:0000256" key="3">
    <source>
        <dbReference type="ARBA" id="ARBA00022722"/>
    </source>
</evidence>
<keyword evidence="8 9" id="KW-0051">Antiviral defense</keyword>